<dbReference type="Pfam" id="PF13373">
    <property type="entry name" value="Dsc3_C"/>
    <property type="match status" value="1"/>
</dbReference>
<evidence type="ECO:0000256" key="2">
    <source>
        <dbReference type="SAM" id="Phobius"/>
    </source>
</evidence>
<feature type="transmembrane region" description="Helical" evidence="2">
    <location>
        <begin position="324"/>
        <end position="342"/>
    </location>
</feature>
<dbReference type="GO" id="GO:0005783">
    <property type="term" value="C:endoplasmic reticulum"/>
    <property type="evidence" value="ECO:0007669"/>
    <property type="project" value="TreeGrafter"/>
</dbReference>
<feature type="domain" description="DSC E3 ubiquitin ligase complex subunit 3 C-terminal" evidence="4">
    <location>
        <begin position="206"/>
        <end position="340"/>
    </location>
</feature>
<comment type="caution">
    <text evidence="5">The sequence shown here is derived from an EMBL/GenBank/DDBJ whole genome shotgun (WGS) entry which is preliminary data.</text>
</comment>
<evidence type="ECO:0000256" key="1">
    <source>
        <dbReference type="SAM" id="MobiDB-lite"/>
    </source>
</evidence>
<evidence type="ECO:0000259" key="3">
    <source>
        <dbReference type="Pfam" id="PF10302"/>
    </source>
</evidence>
<name>A0A438NJ82_EXOME</name>
<dbReference type="InterPro" id="IPR029071">
    <property type="entry name" value="Ubiquitin-like_domsf"/>
</dbReference>
<accession>A0A438NJ82</accession>
<feature type="domain" description="DSC E3 ubiquitin ligase complex subunit 3 ubiquitin-like" evidence="3">
    <location>
        <begin position="23"/>
        <end position="153"/>
    </location>
</feature>
<gene>
    <name evidence="5" type="ORF">B0A52_00139</name>
</gene>
<evidence type="ECO:0008006" key="7">
    <source>
        <dbReference type="Google" id="ProtNLM"/>
    </source>
</evidence>
<dbReference type="VEuPathDB" id="FungiDB:PV10_01813"/>
<dbReference type="InterPro" id="IPR025390">
    <property type="entry name" value="Dsc3_C"/>
</dbReference>
<reference evidence="5 6" key="1">
    <citation type="submission" date="2017-03" db="EMBL/GenBank/DDBJ databases">
        <title>Genomes of endolithic fungi from Antarctica.</title>
        <authorList>
            <person name="Coleine C."/>
            <person name="Masonjones S."/>
            <person name="Stajich J.E."/>
        </authorList>
    </citation>
    <scope>NUCLEOTIDE SEQUENCE [LARGE SCALE GENOMIC DNA]</scope>
    <source>
        <strain evidence="5 6">CCFEE 6314</strain>
    </source>
</reference>
<evidence type="ECO:0000313" key="6">
    <source>
        <dbReference type="Proteomes" id="UP000288859"/>
    </source>
</evidence>
<feature type="region of interest" description="Disordered" evidence="1">
    <location>
        <begin position="108"/>
        <end position="137"/>
    </location>
</feature>
<dbReference type="Pfam" id="PF10302">
    <property type="entry name" value="Dsc3_N"/>
    <property type="match status" value="1"/>
</dbReference>
<evidence type="ECO:0000313" key="5">
    <source>
        <dbReference type="EMBL" id="RVX75783.1"/>
    </source>
</evidence>
<feature type="transmembrane region" description="Helical" evidence="2">
    <location>
        <begin position="293"/>
        <end position="312"/>
    </location>
</feature>
<feature type="compositionally biased region" description="Basic and acidic residues" evidence="1">
    <location>
        <begin position="124"/>
        <end position="133"/>
    </location>
</feature>
<keyword evidence="2" id="KW-1133">Transmembrane helix</keyword>
<dbReference type="PANTHER" id="PTHR28049:SF1">
    <property type="entry name" value="DSC E3 UBIQUITIN LIGASE COMPLEX SUBUNIT 3"/>
    <property type="match status" value="1"/>
</dbReference>
<dbReference type="Proteomes" id="UP000288859">
    <property type="component" value="Unassembled WGS sequence"/>
</dbReference>
<sequence>MSLTPNQSSADHAHTHNIYNDIELTIRFSASLPDLHLSIPGSLYANTATLKQLIRSRIPPQYGTRRIRLIYAGKALVDNVPLQVSLQGKGRVGGVGVGSKVPSRIGTPVAPYGLAGGTTGQESGNKDKGKSPVRESGASSWENRIYIHCSIGDVELSASDLSDEVAIAQRGAEESEQQGAVPLPTLPQHSSFGPAHGVTTTTPAPRGFDRLHSAGFTSAEITSLRLQFLSIQAHTHTPDTMPSPNTLRNMEDQWLDNSSGAGSGVDAGAGADGGVGGGMVADDDGQIGALDDMVWGTVMGFFWPIGCLMWGVREEGIWSQRRKMAIVVGVLLNASLGIIRFTG</sequence>
<organism evidence="5 6">
    <name type="scientific">Exophiala mesophila</name>
    <name type="common">Black yeast-like fungus</name>
    <dbReference type="NCBI Taxonomy" id="212818"/>
    <lineage>
        <taxon>Eukaryota</taxon>
        <taxon>Fungi</taxon>
        <taxon>Dikarya</taxon>
        <taxon>Ascomycota</taxon>
        <taxon>Pezizomycotina</taxon>
        <taxon>Eurotiomycetes</taxon>
        <taxon>Chaetothyriomycetidae</taxon>
        <taxon>Chaetothyriales</taxon>
        <taxon>Herpotrichiellaceae</taxon>
        <taxon>Exophiala</taxon>
    </lineage>
</organism>
<dbReference type="Gene3D" id="3.10.20.90">
    <property type="entry name" value="Phosphatidylinositol 3-kinase Catalytic Subunit, Chain A, domain 1"/>
    <property type="match status" value="1"/>
</dbReference>
<dbReference type="EMBL" id="NAJM01000001">
    <property type="protein sequence ID" value="RVX75783.1"/>
    <property type="molecule type" value="Genomic_DNA"/>
</dbReference>
<evidence type="ECO:0000259" key="4">
    <source>
        <dbReference type="Pfam" id="PF13373"/>
    </source>
</evidence>
<protein>
    <recommendedName>
        <fullName evidence="7">Ubiquitin-like domain-containing protein</fullName>
    </recommendedName>
</protein>
<feature type="region of interest" description="Disordered" evidence="1">
    <location>
        <begin position="170"/>
        <end position="189"/>
    </location>
</feature>
<proteinExistence type="predicted"/>
<dbReference type="InterPro" id="IPR045226">
    <property type="entry name" value="Dsc3"/>
</dbReference>
<dbReference type="SUPFAM" id="SSF54236">
    <property type="entry name" value="Ubiquitin-like"/>
    <property type="match status" value="1"/>
</dbReference>
<keyword evidence="2" id="KW-0812">Transmembrane</keyword>
<dbReference type="AlphaFoldDB" id="A0A438NJ82"/>
<dbReference type="InterPro" id="IPR019413">
    <property type="entry name" value="Dsc3_ub-like_dom"/>
</dbReference>
<dbReference type="GO" id="GO:0044695">
    <property type="term" value="C:Dsc E3 ubiquitin ligase complex"/>
    <property type="evidence" value="ECO:0007669"/>
    <property type="project" value="InterPro"/>
</dbReference>
<dbReference type="PANTHER" id="PTHR28049">
    <property type="entry name" value="TRANSMEMBRANE PROTEIN YOR223W"/>
    <property type="match status" value="1"/>
</dbReference>
<keyword evidence="2" id="KW-0472">Membrane</keyword>
<dbReference type="OrthoDB" id="2556122at2759"/>